<dbReference type="InterPro" id="IPR020568">
    <property type="entry name" value="Ribosomal_Su5_D2-typ_SF"/>
</dbReference>
<reference evidence="6 7" key="1">
    <citation type="submission" date="2017-06" db="EMBL/GenBank/DDBJ databases">
        <title>Draft Genome Sequence of Natranaerobius trueperi halophilic, alkalithermophilic bacteria from soda lakes.</title>
        <authorList>
            <person name="Zhao B."/>
        </authorList>
    </citation>
    <scope>NUCLEOTIDE SEQUENCE [LARGE SCALE GENOMIC DNA]</scope>
    <source>
        <strain evidence="6 7">DSM 18760</strain>
    </source>
</reference>
<name>A0A226BVE0_9FIRM</name>
<keyword evidence="2" id="KW-0547">Nucleotide-binding</keyword>
<gene>
    <name evidence="6" type="ORF">CDO51_11065</name>
</gene>
<dbReference type="Pfam" id="PF00288">
    <property type="entry name" value="GHMP_kinases_N"/>
    <property type="match status" value="1"/>
</dbReference>
<evidence type="ECO:0000256" key="4">
    <source>
        <dbReference type="ARBA" id="ARBA00022840"/>
    </source>
</evidence>
<evidence type="ECO:0000259" key="5">
    <source>
        <dbReference type="Pfam" id="PF00288"/>
    </source>
</evidence>
<dbReference type="PANTHER" id="PTHR43527:SF1">
    <property type="entry name" value="L-THREONINE KINASE"/>
    <property type="match status" value="1"/>
</dbReference>
<dbReference type="PANTHER" id="PTHR43527">
    <property type="entry name" value="4-DIPHOSPHOCYTIDYL-2-C-METHYL-D-ERYTHRITOL KINASE, CHLOROPLASTIC"/>
    <property type="match status" value="1"/>
</dbReference>
<evidence type="ECO:0000313" key="7">
    <source>
        <dbReference type="Proteomes" id="UP000214588"/>
    </source>
</evidence>
<keyword evidence="7" id="KW-1185">Reference proteome</keyword>
<dbReference type="InterPro" id="IPR006204">
    <property type="entry name" value="GHMP_kinase_N_dom"/>
</dbReference>
<dbReference type="GO" id="GO:0005524">
    <property type="term" value="F:ATP binding"/>
    <property type="evidence" value="ECO:0007669"/>
    <property type="project" value="UniProtKB-KW"/>
</dbReference>
<dbReference type="RefSeq" id="WP_089024314.1">
    <property type="nucleotide sequence ID" value="NZ_NIQC01000031.1"/>
</dbReference>
<protein>
    <recommendedName>
        <fullName evidence="5">GHMP kinase N-terminal domain-containing protein</fullName>
    </recommendedName>
</protein>
<dbReference type="EMBL" id="NIQC01000031">
    <property type="protein sequence ID" value="OWZ82966.1"/>
    <property type="molecule type" value="Genomic_DNA"/>
</dbReference>
<keyword evidence="1" id="KW-0808">Transferase</keyword>
<evidence type="ECO:0000313" key="6">
    <source>
        <dbReference type="EMBL" id="OWZ82966.1"/>
    </source>
</evidence>
<evidence type="ECO:0000256" key="3">
    <source>
        <dbReference type="ARBA" id="ARBA00022777"/>
    </source>
</evidence>
<dbReference type="SUPFAM" id="SSF54211">
    <property type="entry name" value="Ribosomal protein S5 domain 2-like"/>
    <property type="match status" value="1"/>
</dbReference>
<proteinExistence type="predicted"/>
<dbReference type="AlphaFoldDB" id="A0A226BVE0"/>
<dbReference type="InterPro" id="IPR014721">
    <property type="entry name" value="Ribsml_uS5_D2-typ_fold_subgr"/>
</dbReference>
<evidence type="ECO:0000256" key="1">
    <source>
        <dbReference type="ARBA" id="ARBA00022679"/>
    </source>
</evidence>
<sequence length="304" mass="33822">MIKKIKIPHTCGEWLQGSFSGEDFLISCPISDYSVVTVNILKSNTLTTQINGIRKVNDVPIEVPWKVIQAIELVIDYLKLPSMHIEITIDTKLPGKKGYGTSSADIYGGILGLCQLYLQDSKLNHLNLAIDIATKVEPSDSTCCPGISKLNHITGENRRKLGNCPSGNIAVIDLGGFIDTKEFNENRKSKQLNQLKEPMLSNAYRTFLKGIQTKDLSLMANASTISARLHQQTIYKEEIDFILESFNKAKALGVVRAHSGTVVGLVYPKGTHYKKSFKEWYNKYQIGNFVGFYSTVNGGMREVL</sequence>
<dbReference type="Proteomes" id="UP000214588">
    <property type="component" value="Unassembled WGS sequence"/>
</dbReference>
<organism evidence="6 7">
    <name type="scientific">Natranaerobius trueperi</name>
    <dbReference type="NCBI Taxonomy" id="759412"/>
    <lineage>
        <taxon>Bacteria</taxon>
        <taxon>Bacillati</taxon>
        <taxon>Bacillota</taxon>
        <taxon>Clostridia</taxon>
        <taxon>Natranaerobiales</taxon>
        <taxon>Natranaerobiaceae</taxon>
        <taxon>Natranaerobius</taxon>
    </lineage>
</organism>
<evidence type="ECO:0000256" key="2">
    <source>
        <dbReference type="ARBA" id="ARBA00022741"/>
    </source>
</evidence>
<dbReference type="OrthoDB" id="4548147at2"/>
<keyword evidence="3" id="KW-0418">Kinase</keyword>
<keyword evidence="4" id="KW-0067">ATP-binding</keyword>
<comment type="caution">
    <text evidence="6">The sequence shown here is derived from an EMBL/GenBank/DDBJ whole genome shotgun (WGS) entry which is preliminary data.</text>
</comment>
<accession>A0A226BVE0</accession>
<feature type="domain" description="GHMP kinase N-terminal" evidence="5">
    <location>
        <begin position="67"/>
        <end position="137"/>
    </location>
</feature>
<dbReference type="GO" id="GO:0016301">
    <property type="term" value="F:kinase activity"/>
    <property type="evidence" value="ECO:0007669"/>
    <property type="project" value="UniProtKB-KW"/>
</dbReference>
<dbReference type="Gene3D" id="3.30.230.10">
    <property type="match status" value="1"/>
</dbReference>